<protein>
    <recommendedName>
        <fullName evidence="3">Conserved oligomeric Golgi complex subunit 8</fullName>
    </recommendedName>
    <alternativeName>
        <fullName evidence="8">Component of oligomeric Golgi complex 8</fullName>
    </alternativeName>
</protein>
<dbReference type="InterPro" id="IPR016159">
    <property type="entry name" value="Cullin_repeat-like_dom_sf"/>
</dbReference>
<evidence type="ECO:0000256" key="1">
    <source>
        <dbReference type="ARBA" id="ARBA00004395"/>
    </source>
</evidence>
<keyword evidence="4" id="KW-0813">Transport</keyword>
<keyword evidence="6" id="KW-0333">Golgi apparatus</keyword>
<comment type="subcellular location">
    <subcellularLocation>
        <location evidence="1">Golgi apparatus membrane</location>
        <topology evidence="1">Peripheral membrane protein</topology>
    </subcellularLocation>
</comment>
<organism evidence="9 10">
    <name type="scientific">Parthenolecanium corni</name>
    <dbReference type="NCBI Taxonomy" id="536013"/>
    <lineage>
        <taxon>Eukaryota</taxon>
        <taxon>Metazoa</taxon>
        <taxon>Ecdysozoa</taxon>
        <taxon>Arthropoda</taxon>
        <taxon>Hexapoda</taxon>
        <taxon>Insecta</taxon>
        <taxon>Pterygota</taxon>
        <taxon>Neoptera</taxon>
        <taxon>Paraneoptera</taxon>
        <taxon>Hemiptera</taxon>
        <taxon>Sternorrhyncha</taxon>
        <taxon>Coccoidea</taxon>
        <taxon>Coccidae</taxon>
        <taxon>Parthenolecanium</taxon>
    </lineage>
</organism>
<reference evidence="9 10" key="1">
    <citation type="submission" date="2024-03" db="EMBL/GenBank/DDBJ databases">
        <title>Adaptation during the transition from Ophiocordyceps entomopathogen to insect associate is accompanied by gene loss and intensified selection.</title>
        <authorList>
            <person name="Ward C.M."/>
            <person name="Onetto C.A."/>
            <person name="Borneman A.R."/>
        </authorList>
    </citation>
    <scope>NUCLEOTIDE SEQUENCE [LARGE SCALE GENOMIC DNA]</scope>
    <source>
        <strain evidence="9">AWRI1</strain>
        <tissue evidence="9">Single Adult Female</tissue>
    </source>
</reference>
<dbReference type="AlphaFoldDB" id="A0AAN9Y3Z0"/>
<evidence type="ECO:0000256" key="7">
    <source>
        <dbReference type="ARBA" id="ARBA00023136"/>
    </source>
</evidence>
<evidence type="ECO:0000313" key="9">
    <source>
        <dbReference type="EMBL" id="KAK7591046.1"/>
    </source>
</evidence>
<dbReference type="SUPFAM" id="SSF74788">
    <property type="entry name" value="Cullin repeat-like"/>
    <property type="match status" value="1"/>
</dbReference>
<comment type="similarity">
    <text evidence="2">Belongs to the COG8 family.</text>
</comment>
<evidence type="ECO:0000256" key="4">
    <source>
        <dbReference type="ARBA" id="ARBA00022448"/>
    </source>
</evidence>
<dbReference type="GO" id="GO:0006891">
    <property type="term" value="P:intra-Golgi vesicle-mediated transport"/>
    <property type="evidence" value="ECO:0007669"/>
    <property type="project" value="TreeGrafter"/>
</dbReference>
<proteinExistence type="inferred from homology"/>
<dbReference type="Pfam" id="PF04124">
    <property type="entry name" value="Dor1"/>
    <property type="match status" value="1"/>
</dbReference>
<dbReference type="GO" id="GO:0015031">
    <property type="term" value="P:protein transport"/>
    <property type="evidence" value="ECO:0007669"/>
    <property type="project" value="UniProtKB-KW"/>
</dbReference>
<keyword evidence="5" id="KW-0653">Protein transport</keyword>
<sequence length="515" mass="59585">MDCDLETDKLMKVLFEEGTYEKYEDNPEFLGYINKLGSMTIEQLHKEKKLLDDEMASIDGQMRQLASNHYKTFIHTADTSRTIHKDICSIENDLAMFLQETPKLQTACQKFIETSAEIRERRRRNNLILSNNAEILQILEIPQFLNACIRSELYEEALLIPAFVKRLASKHGDIKLINSISEDVEKSWWELMRHLLKHLTTDISLPKCLLIVGYLRRMNVFSEVELRLKFLQARGSWLDSLLSAIPTENKSNHLNSTIDVTRVNIFSIATQYKAVFTDDEVITRQNDLKNSIFHSWLNYRINEFLIVVKDDLPKCPSNSLDSLLGQCMYFGQSFGRIGADFRGLVVNFFVETVENNFDMTMRKVDEHFSLNMRKFILPKINSVSNMNLMADSNSEKQFLTPPMSLLEYYPLTVYCNSILTAFNDLRYCTLIGCVGRVTSILQTSLLSVSKALSVYFEKENITWLEKEKETFLRMCSCFSDNLIPFLQRCLFAIFEPETMAKCLNVSASYFVDEVS</sequence>
<dbReference type="PANTHER" id="PTHR21311:SF0">
    <property type="entry name" value="CONSERVED OLIGOMERIC GOLGI COMPLEX SUBUNIT 8"/>
    <property type="match status" value="1"/>
</dbReference>
<dbReference type="GO" id="GO:0017119">
    <property type="term" value="C:Golgi transport complex"/>
    <property type="evidence" value="ECO:0007669"/>
    <property type="project" value="InterPro"/>
</dbReference>
<evidence type="ECO:0000256" key="2">
    <source>
        <dbReference type="ARBA" id="ARBA00006419"/>
    </source>
</evidence>
<accession>A0AAN9Y3Z0</accession>
<dbReference type="PANTHER" id="PTHR21311">
    <property type="entry name" value="CONSERVED OLIGOMERIC GOLGI COMPLEX COMPONENT 8"/>
    <property type="match status" value="1"/>
</dbReference>
<name>A0AAN9Y3Z0_9HEMI</name>
<evidence type="ECO:0000313" key="10">
    <source>
        <dbReference type="Proteomes" id="UP001367676"/>
    </source>
</evidence>
<evidence type="ECO:0000256" key="3">
    <source>
        <dbReference type="ARBA" id="ARBA00020983"/>
    </source>
</evidence>
<evidence type="ECO:0000256" key="6">
    <source>
        <dbReference type="ARBA" id="ARBA00023034"/>
    </source>
</evidence>
<gene>
    <name evidence="9" type="ORF">V9T40_002659</name>
</gene>
<evidence type="ECO:0000256" key="8">
    <source>
        <dbReference type="ARBA" id="ARBA00031347"/>
    </source>
</evidence>
<dbReference type="Proteomes" id="UP001367676">
    <property type="component" value="Unassembled WGS sequence"/>
</dbReference>
<dbReference type="InterPro" id="IPR007255">
    <property type="entry name" value="COG8"/>
</dbReference>
<keyword evidence="7" id="KW-0472">Membrane</keyword>
<keyword evidence="10" id="KW-1185">Reference proteome</keyword>
<dbReference type="GO" id="GO:0000139">
    <property type="term" value="C:Golgi membrane"/>
    <property type="evidence" value="ECO:0007669"/>
    <property type="project" value="UniProtKB-SubCell"/>
</dbReference>
<evidence type="ECO:0000256" key="5">
    <source>
        <dbReference type="ARBA" id="ARBA00022927"/>
    </source>
</evidence>
<dbReference type="EMBL" id="JBBCAQ010000022">
    <property type="protein sequence ID" value="KAK7591046.1"/>
    <property type="molecule type" value="Genomic_DNA"/>
</dbReference>
<comment type="caution">
    <text evidence="9">The sequence shown here is derived from an EMBL/GenBank/DDBJ whole genome shotgun (WGS) entry which is preliminary data.</text>
</comment>